<gene>
    <name evidence="2" type="ORF">MMAB1_0941</name>
</gene>
<sequence>MEHCILFCGFWYGTPASRGKPRGRIHGQSGRLYAGKRPIPQARLGQWTVVGIASGGGDRGGGLPLPAQAGPGHNGKEQESLPVVNPGMSSWKIKVKR</sequence>
<dbReference type="EMBL" id="LT158599">
    <property type="protein sequence ID" value="CVK32155.1"/>
    <property type="molecule type" value="Genomic_DNA"/>
</dbReference>
<proteinExistence type="predicted"/>
<feature type="region of interest" description="Disordered" evidence="1">
    <location>
        <begin position="58"/>
        <end position="88"/>
    </location>
</feature>
<evidence type="ECO:0000313" key="3">
    <source>
        <dbReference type="Proteomes" id="UP000069850"/>
    </source>
</evidence>
<dbReference type="Proteomes" id="UP000069850">
    <property type="component" value="Chromosome 1"/>
</dbReference>
<dbReference type="KEGG" id="mema:MMAB1_0941"/>
<accession>A0A0X3BKZ9</accession>
<protein>
    <submittedName>
        <fullName evidence="2">Uncharacterized protein</fullName>
    </submittedName>
</protein>
<name>A0A0X3BKZ9_9EURY</name>
<dbReference type="AlphaFoldDB" id="A0A0X3BKZ9"/>
<reference evidence="2 3" key="1">
    <citation type="submission" date="2016-01" db="EMBL/GenBank/DDBJ databases">
        <authorList>
            <person name="Manzoor S."/>
        </authorList>
    </citation>
    <scope>NUCLEOTIDE SEQUENCE [LARGE SCALE GENOMIC DNA]</scope>
    <source>
        <strain evidence="2">Methanoculleus sp MAB1</strain>
    </source>
</reference>
<evidence type="ECO:0000256" key="1">
    <source>
        <dbReference type="SAM" id="MobiDB-lite"/>
    </source>
</evidence>
<evidence type="ECO:0000313" key="2">
    <source>
        <dbReference type="EMBL" id="CVK32155.1"/>
    </source>
</evidence>
<organism evidence="2 3">
    <name type="scientific">Methanoculleus bourgensis</name>
    <dbReference type="NCBI Taxonomy" id="83986"/>
    <lineage>
        <taxon>Archaea</taxon>
        <taxon>Methanobacteriati</taxon>
        <taxon>Methanobacteriota</taxon>
        <taxon>Stenosarchaea group</taxon>
        <taxon>Methanomicrobia</taxon>
        <taxon>Methanomicrobiales</taxon>
        <taxon>Methanomicrobiaceae</taxon>
        <taxon>Methanoculleus</taxon>
    </lineage>
</organism>